<dbReference type="PANTHER" id="PTHR30164:SF2">
    <property type="entry name" value="PROTEIN MTFA"/>
    <property type="match status" value="1"/>
</dbReference>
<dbReference type="PANTHER" id="PTHR30164">
    <property type="entry name" value="MTFA PEPTIDASE"/>
    <property type="match status" value="1"/>
</dbReference>
<proteinExistence type="predicted"/>
<dbReference type="KEGG" id="mbas:ALGA_0782"/>
<dbReference type="Pfam" id="PF02810">
    <property type="entry name" value="SEC-C"/>
    <property type="match status" value="1"/>
</dbReference>
<sequence>MDVIIIIAVAAILIWYLLHRKKKNNWRTPSRVFSKEWRLILENKVVFYNALSAEEKSRFEFKIQEFLLNCRVTGINVDVDVTDEILVAASAIIPIFAFPEWKYTNLSEVLLYPGSFNDKFETTGSDTNILGMVGTGYMEGKMILSKPALHHGFVNESDKKNTAIHEFVHLIDKMDGAVDGLPSILLERQYAIPWIDLINKKIEEIYEDKSDINPYGGTNKAEFFSVASEYFFERPKLFARTHPELYKLMSEVFNQDMQVRDMKKMNQLLGRNSPCPCGSGVKFKKCCGKPHYN</sequence>
<dbReference type="InterPro" id="IPR042252">
    <property type="entry name" value="MtfA_N"/>
</dbReference>
<reference evidence="1 2" key="1">
    <citation type="journal article" date="2018" name="Mar. Genomics">
        <title>Complete genome sequence of Marinifilaceae bacterium strain SPP2, isolated from the Antarctic marine sediment.</title>
        <authorList>
            <person name="Watanabe M."/>
            <person name="Kojima H."/>
            <person name="Fukui M."/>
        </authorList>
    </citation>
    <scope>NUCLEOTIDE SEQUENCE [LARGE SCALE GENOMIC DNA]</scope>
    <source>
        <strain evidence="1 2">SPP2</strain>
    </source>
</reference>
<dbReference type="EMBL" id="AP018042">
    <property type="protein sequence ID" value="BAX79171.1"/>
    <property type="molecule type" value="Genomic_DNA"/>
</dbReference>
<dbReference type="InterPro" id="IPR010384">
    <property type="entry name" value="MtfA_fam"/>
</dbReference>
<dbReference type="CDD" id="cd20169">
    <property type="entry name" value="Peptidase_M90_mtfA"/>
    <property type="match status" value="1"/>
</dbReference>
<evidence type="ECO:0000313" key="2">
    <source>
        <dbReference type="Proteomes" id="UP000218267"/>
    </source>
</evidence>
<evidence type="ECO:0000313" key="1">
    <source>
        <dbReference type="EMBL" id="BAX79171.1"/>
    </source>
</evidence>
<dbReference type="GO" id="GO:0004177">
    <property type="term" value="F:aminopeptidase activity"/>
    <property type="evidence" value="ECO:0007669"/>
    <property type="project" value="TreeGrafter"/>
</dbReference>
<protein>
    <submittedName>
        <fullName evidence="1">Peptidase</fullName>
    </submittedName>
</protein>
<organism evidence="1 2">
    <name type="scientific">Labilibaculum antarcticum</name>
    <dbReference type="NCBI Taxonomy" id="1717717"/>
    <lineage>
        <taxon>Bacteria</taxon>
        <taxon>Pseudomonadati</taxon>
        <taxon>Bacteroidota</taxon>
        <taxon>Bacteroidia</taxon>
        <taxon>Marinilabiliales</taxon>
        <taxon>Marinifilaceae</taxon>
        <taxon>Labilibaculum</taxon>
    </lineage>
</organism>
<dbReference type="RefSeq" id="WP_096428099.1">
    <property type="nucleotide sequence ID" value="NZ_AP018042.1"/>
</dbReference>
<dbReference type="Gene3D" id="3.40.390.10">
    <property type="entry name" value="Collagenase (Catalytic Domain)"/>
    <property type="match status" value="1"/>
</dbReference>
<dbReference type="SUPFAM" id="SSF103642">
    <property type="entry name" value="Sec-C motif"/>
    <property type="match status" value="1"/>
</dbReference>
<dbReference type="Gene3D" id="1.10.472.150">
    <property type="entry name" value="Glucose-regulated metallo-peptidase M90, N-terminal domain"/>
    <property type="match status" value="1"/>
</dbReference>
<dbReference type="InterPro" id="IPR004027">
    <property type="entry name" value="SEC_C_motif"/>
</dbReference>
<gene>
    <name evidence="1" type="ORF">ALGA_0782</name>
</gene>
<accession>A0A1Y1CIR3</accession>
<name>A0A1Y1CIR3_9BACT</name>
<dbReference type="Proteomes" id="UP000218267">
    <property type="component" value="Chromosome"/>
</dbReference>
<dbReference type="AlphaFoldDB" id="A0A1Y1CIR3"/>
<keyword evidence="2" id="KW-1185">Reference proteome</keyword>
<dbReference type="GO" id="GO:0008237">
    <property type="term" value="F:metallopeptidase activity"/>
    <property type="evidence" value="ECO:0007669"/>
    <property type="project" value="InterPro"/>
</dbReference>
<dbReference type="GO" id="GO:0005829">
    <property type="term" value="C:cytosol"/>
    <property type="evidence" value="ECO:0007669"/>
    <property type="project" value="TreeGrafter"/>
</dbReference>
<dbReference type="SUPFAM" id="SSF55486">
    <property type="entry name" value="Metalloproteases ('zincins'), catalytic domain"/>
    <property type="match status" value="1"/>
</dbReference>
<dbReference type="InterPro" id="IPR024079">
    <property type="entry name" value="MetalloPept_cat_dom_sf"/>
</dbReference>
<dbReference type="OrthoDB" id="9786424at2"/>
<reference evidence="2" key="2">
    <citation type="journal article" date="2020" name="Antonie Van Leeuwenhoek">
        <title>Labilibaculum antarcticum sp. nov., a novel facultative anaerobic, psychrotorelant bacterium isolated from marine sediment of Antarctica.</title>
        <authorList>
            <person name="Watanabe M."/>
            <person name="Kojima H."/>
            <person name="Fukui M."/>
        </authorList>
    </citation>
    <scope>NUCLEOTIDE SEQUENCE [LARGE SCALE GENOMIC DNA]</scope>
    <source>
        <strain evidence="2">SPP2</strain>
    </source>
</reference>
<dbReference type="Pfam" id="PF06167">
    <property type="entry name" value="Peptidase_M90"/>
    <property type="match status" value="1"/>
</dbReference>